<organism evidence="2">
    <name type="scientific">bioreactor metagenome</name>
    <dbReference type="NCBI Taxonomy" id="1076179"/>
    <lineage>
        <taxon>unclassified sequences</taxon>
        <taxon>metagenomes</taxon>
        <taxon>ecological metagenomes</taxon>
    </lineage>
</organism>
<dbReference type="EMBL" id="VSSQ01069403">
    <property type="protein sequence ID" value="MPN21423.1"/>
    <property type="molecule type" value="Genomic_DNA"/>
</dbReference>
<reference evidence="2" key="1">
    <citation type="submission" date="2019-08" db="EMBL/GenBank/DDBJ databases">
        <authorList>
            <person name="Kucharzyk K."/>
            <person name="Murdoch R.W."/>
            <person name="Higgins S."/>
            <person name="Loffler F."/>
        </authorList>
    </citation>
    <scope>NUCLEOTIDE SEQUENCE</scope>
</reference>
<proteinExistence type="predicted"/>
<dbReference type="AlphaFoldDB" id="A0A645GC35"/>
<comment type="caution">
    <text evidence="2">The sequence shown here is derived from an EMBL/GenBank/DDBJ whole genome shotgun (WGS) entry which is preliminary data.</text>
</comment>
<gene>
    <name evidence="2" type="ORF">SDC9_168802</name>
</gene>
<protein>
    <submittedName>
        <fullName evidence="2">Uncharacterized protein</fullName>
    </submittedName>
</protein>
<feature type="coiled-coil region" evidence="1">
    <location>
        <begin position="14"/>
        <end position="56"/>
    </location>
</feature>
<keyword evidence="1" id="KW-0175">Coiled coil</keyword>
<evidence type="ECO:0000313" key="2">
    <source>
        <dbReference type="EMBL" id="MPN21423.1"/>
    </source>
</evidence>
<evidence type="ECO:0000256" key="1">
    <source>
        <dbReference type="SAM" id="Coils"/>
    </source>
</evidence>
<sequence length="105" mass="12360">MDTVLTVSELKAVLAEMQHLAAEGRERLEQIRESSVEGFEETSAELKAKYEILLNRLTIRNQRLLQAFPNLRNKHHHFLRITNPDGIIDTIRKAYMIYETRIKRQ</sequence>
<accession>A0A645GC35</accession>
<name>A0A645GC35_9ZZZZ</name>